<gene>
    <name evidence="1" type="ORF">CLIB1423_06S05292</name>
</gene>
<keyword evidence="2" id="KW-1185">Reference proteome</keyword>
<protein>
    <submittedName>
        <fullName evidence="1">Proteasome chaperone 3</fullName>
    </submittedName>
</protein>
<dbReference type="EMBL" id="CAKXYY010000006">
    <property type="protein sequence ID" value="CAH2352387.1"/>
    <property type="molecule type" value="Genomic_DNA"/>
</dbReference>
<dbReference type="OrthoDB" id="3980246at2759"/>
<keyword evidence="1" id="KW-0647">Proteasome</keyword>
<dbReference type="InterPro" id="IPR053720">
    <property type="entry name" value="Psm_Assembly_Chaperone"/>
</dbReference>
<dbReference type="Gene3D" id="3.30.230.90">
    <property type="match status" value="1"/>
</dbReference>
<dbReference type="Proteomes" id="UP000837801">
    <property type="component" value="Unassembled WGS sequence"/>
</dbReference>
<evidence type="ECO:0000313" key="2">
    <source>
        <dbReference type="Proteomes" id="UP000837801"/>
    </source>
</evidence>
<accession>A0A9P0VYB0</accession>
<name>A0A9P0VYB0_9ASCO</name>
<sequence>MENEPFSKTVSRSYPKSDDEIVVSATNLEDKLILNIQINGSMDTTFDIPISTSVKVRQTLGGGSQLINNNEDDAGIQPIVLIGEVNNIKLDIVATQIGKLMLTKQEPKNVILTLGSKWFGKSDVHEEDDFDKLMFILESVKSVI</sequence>
<dbReference type="AlphaFoldDB" id="A0A9P0VYB0"/>
<organism evidence="1 2">
    <name type="scientific">[Candida] railenensis</name>
    <dbReference type="NCBI Taxonomy" id="45579"/>
    <lineage>
        <taxon>Eukaryota</taxon>
        <taxon>Fungi</taxon>
        <taxon>Dikarya</taxon>
        <taxon>Ascomycota</taxon>
        <taxon>Saccharomycotina</taxon>
        <taxon>Pichiomycetes</taxon>
        <taxon>Debaryomycetaceae</taxon>
        <taxon>Kurtzmaniella</taxon>
    </lineage>
</organism>
<evidence type="ECO:0000313" key="1">
    <source>
        <dbReference type="EMBL" id="CAH2352387.1"/>
    </source>
</evidence>
<dbReference type="InterPro" id="IPR018854">
    <property type="entry name" value="Psome_chaperone_3/4"/>
</dbReference>
<dbReference type="Pfam" id="PF10448">
    <property type="entry name" value="POC3_POC4"/>
    <property type="match status" value="1"/>
</dbReference>
<proteinExistence type="predicted"/>
<reference evidence="1" key="1">
    <citation type="submission" date="2022-03" db="EMBL/GenBank/DDBJ databases">
        <authorList>
            <person name="Legras J.-L."/>
            <person name="Devillers H."/>
            <person name="Grondin C."/>
        </authorList>
    </citation>
    <scope>NUCLEOTIDE SEQUENCE</scope>
    <source>
        <strain evidence="1">CLIB 1423</strain>
    </source>
</reference>
<comment type="caution">
    <text evidence="1">The sequence shown here is derived from an EMBL/GenBank/DDBJ whole genome shotgun (WGS) entry which is preliminary data.</text>
</comment>
<dbReference type="GO" id="GO:0000502">
    <property type="term" value="C:proteasome complex"/>
    <property type="evidence" value="ECO:0007669"/>
    <property type="project" value="UniProtKB-KW"/>
</dbReference>